<keyword evidence="4 7" id="KW-0067">ATP-binding</keyword>
<comment type="function">
    <text evidence="7">Catalyzes the ATP-dependent amidation of the two carboxylate groups at positions a and c of hydrogenobyrinate, using either L-glutamine or ammonia as the nitrogen source.</text>
</comment>
<dbReference type="NCBIfam" id="NF005915">
    <property type="entry name" value="PRK07908.1"/>
    <property type="match status" value="1"/>
</dbReference>
<dbReference type="GO" id="GO:0043802">
    <property type="term" value="F:hydrogenobyrinic acid a,c-diamide synthase (glutamine-hydrolysing) activity"/>
    <property type="evidence" value="ECO:0007669"/>
    <property type="project" value="UniProtKB-UniRule"/>
</dbReference>
<comment type="similarity">
    <text evidence="7">Belongs to the CobB/CbiA family.</text>
</comment>
<dbReference type="InterPro" id="IPR015421">
    <property type="entry name" value="PyrdxlP-dep_Trfase_major"/>
</dbReference>
<accession>A0A2R7YV12</accession>
<dbReference type="InterPro" id="IPR011698">
    <property type="entry name" value="GATase_3"/>
</dbReference>
<evidence type="ECO:0000259" key="8">
    <source>
        <dbReference type="Pfam" id="PF00155"/>
    </source>
</evidence>
<evidence type="ECO:0000259" key="9">
    <source>
        <dbReference type="Pfam" id="PF01656"/>
    </source>
</evidence>
<proteinExistence type="inferred from homology"/>
<dbReference type="HAMAP" id="MF_00027">
    <property type="entry name" value="CobB_CbiA"/>
    <property type="match status" value="1"/>
</dbReference>
<feature type="domain" description="Aminotransferase class I/classII large" evidence="8">
    <location>
        <begin position="511"/>
        <end position="776"/>
    </location>
</feature>
<dbReference type="PANTHER" id="PTHR43873:SF1">
    <property type="entry name" value="COBYRINATE A,C-DIAMIDE SYNTHASE"/>
    <property type="match status" value="1"/>
</dbReference>
<dbReference type="OrthoDB" id="9764035at2"/>
<keyword evidence="2 7" id="KW-0436">Ligase</keyword>
<dbReference type="NCBIfam" id="NF002204">
    <property type="entry name" value="PRK01077.1"/>
    <property type="match status" value="1"/>
</dbReference>
<dbReference type="InterPro" id="IPR029062">
    <property type="entry name" value="Class_I_gatase-like"/>
</dbReference>
<comment type="catalytic activity">
    <reaction evidence="7">
        <text>hydrogenobyrinate + 2 L-glutamine + 2 ATP + 2 H2O = hydrogenobyrinate a,c-diamide + 2 L-glutamate + 2 ADP + 2 phosphate + 2 H(+)</text>
        <dbReference type="Rhea" id="RHEA:12544"/>
        <dbReference type="ChEBI" id="CHEBI:15377"/>
        <dbReference type="ChEBI" id="CHEBI:15378"/>
        <dbReference type="ChEBI" id="CHEBI:29985"/>
        <dbReference type="ChEBI" id="CHEBI:30616"/>
        <dbReference type="ChEBI" id="CHEBI:43474"/>
        <dbReference type="ChEBI" id="CHEBI:58359"/>
        <dbReference type="ChEBI" id="CHEBI:77873"/>
        <dbReference type="ChEBI" id="CHEBI:77874"/>
        <dbReference type="ChEBI" id="CHEBI:456216"/>
        <dbReference type="EC" id="6.3.5.9"/>
    </reaction>
</comment>
<dbReference type="CDD" id="cd00609">
    <property type="entry name" value="AAT_like"/>
    <property type="match status" value="1"/>
</dbReference>
<keyword evidence="12" id="KW-1185">Reference proteome</keyword>
<evidence type="ECO:0000256" key="3">
    <source>
        <dbReference type="ARBA" id="ARBA00022741"/>
    </source>
</evidence>
<dbReference type="InterPro" id="IPR004839">
    <property type="entry name" value="Aminotransferase_I/II_large"/>
</dbReference>
<dbReference type="UniPathway" id="UPA00148">
    <property type="reaction ID" value="UER00220"/>
</dbReference>
<dbReference type="NCBIfam" id="TIGR00379">
    <property type="entry name" value="cobB"/>
    <property type="match status" value="1"/>
</dbReference>
<comment type="miscellaneous">
    <text evidence="7">The a and c carboxylates of hydrogenobyrinate are activated for nucleophilic attack via formation of a phosphorylated intermediate by ATP. CobB catalyzes first the amidation of the c-carboxylate, and then that of the a-carboxylate.</text>
</comment>
<dbReference type="GO" id="GO:0009236">
    <property type="term" value="P:cobalamin biosynthetic process"/>
    <property type="evidence" value="ECO:0007669"/>
    <property type="project" value="UniProtKB-UniRule"/>
</dbReference>
<comment type="cofactor">
    <cofactor evidence="1 7">
        <name>Mg(2+)</name>
        <dbReference type="ChEBI" id="CHEBI:18420"/>
    </cofactor>
</comment>
<protein>
    <recommendedName>
        <fullName evidence="7">Hydrogenobyrinate a,c-diamide synthase</fullName>
        <ecNumber evidence="7">6.3.5.9</ecNumber>
    </recommendedName>
    <alternativeName>
        <fullName evidence="7">Hydrogenobyrinic acid a,c-diamide synthase</fullName>
    </alternativeName>
</protein>
<gene>
    <name evidence="7" type="primary">cobB</name>
    <name evidence="11" type="ORF">C7S10_13785</name>
</gene>
<dbReference type="Gene3D" id="3.40.50.300">
    <property type="entry name" value="P-loop containing nucleotide triphosphate hydrolases"/>
    <property type="match status" value="1"/>
</dbReference>
<dbReference type="GO" id="GO:0042242">
    <property type="term" value="F:cobyrinic acid a,c-diamide synthase activity"/>
    <property type="evidence" value="ECO:0007669"/>
    <property type="project" value="InterPro"/>
</dbReference>
<reference evidence="11 12" key="1">
    <citation type="submission" date="2018-03" db="EMBL/GenBank/DDBJ databases">
        <authorList>
            <person name="Keele B.F."/>
        </authorList>
    </citation>
    <scope>NUCLEOTIDE SEQUENCE [LARGE SCALE GENOMIC DNA]</scope>
    <source>
        <strain evidence="11 12">IB-3</strain>
    </source>
</reference>
<dbReference type="Gene3D" id="3.40.50.880">
    <property type="match status" value="1"/>
</dbReference>
<evidence type="ECO:0000259" key="10">
    <source>
        <dbReference type="Pfam" id="PF07685"/>
    </source>
</evidence>
<comment type="domain">
    <text evidence="7">Comprises of two domains. The C-terminal domain contains the binding site for glutamine and catalyzes the hydrolysis of this substrate to glutamate and ammonia. The N-terminal domain is anticipated to bind ATP and hydrogenobyrinate and catalyzes the ultimate synthesis of the diamide product. The ammonia produced via the glutaminase domain is probably translocated to the adjacent domain via a molecular tunnel, where it reacts with an activated intermediate.</text>
</comment>
<dbReference type="GO" id="GO:0030170">
    <property type="term" value="F:pyridoxal phosphate binding"/>
    <property type="evidence" value="ECO:0007669"/>
    <property type="project" value="InterPro"/>
</dbReference>
<dbReference type="InterPro" id="IPR004484">
    <property type="entry name" value="CbiA/CobB_synth"/>
</dbReference>
<keyword evidence="7" id="KW-0169">Cobalamin biosynthesis</keyword>
<dbReference type="Gene3D" id="3.40.640.10">
    <property type="entry name" value="Type I PLP-dependent aspartate aminotransferase-like (Major domain)"/>
    <property type="match status" value="1"/>
</dbReference>
<dbReference type="InterPro" id="IPR015424">
    <property type="entry name" value="PyrdxlP-dep_Trfase"/>
</dbReference>
<evidence type="ECO:0000256" key="5">
    <source>
        <dbReference type="ARBA" id="ARBA00022842"/>
    </source>
</evidence>
<dbReference type="Pfam" id="PF01656">
    <property type="entry name" value="CbiA"/>
    <property type="match status" value="1"/>
</dbReference>
<dbReference type="GO" id="GO:0005524">
    <property type="term" value="F:ATP binding"/>
    <property type="evidence" value="ECO:0007669"/>
    <property type="project" value="UniProtKB-UniRule"/>
</dbReference>
<evidence type="ECO:0000256" key="4">
    <source>
        <dbReference type="ARBA" id="ARBA00022840"/>
    </source>
</evidence>
<dbReference type="EMBL" id="PYXZ01000006">
    <property type="protein sequence ID" value="PUA80222.1"/>
    <property type="molecule type" value="Genomic_DNA"/>
</dbReference>
<dbReference type="AlphaFoldDB" id="A0A2R7YV12"/>
<sequence length="782" mass="82698">MVALPVSLPRLVVAAPSTGQGKTTIATGLLAALRAAGHEVSGHKVGPDYIDPGYHALASGRPGRNLDPHLVGEERIVPLLLHGAAGADVAVIEGVMGLFDGRLGTGGFSSTAHVARLTASPVVLVLDIAGQSRSVAAIAAGMAAYDPSIDVVGVVLNGARSDRNTEEIRGALDLPVIGMLPRDEQLATPSRHLGLVTAAEREESVAMVARLGEQVAKYLDLEALLAVARSAPDLEGEAWDPTAEIRRSTSGQRPVVAVAGGRAFTFRYPETEELLAAAGCQVVTFDPLLDRTLPAGTGGIYLGGGFPEVYAAELAANRPLLDDLARAVRAGVPTVAECAGLLYLAETLDGVPMAGVLPTAAAMAQRLTLRYPTATATTDSLLTRVGEEVTGHEFHKTSVDRDGTAWDIDGHATGFAIDTIHASYLHVHWAGHPQLAQRFADAAHAATPHDSIDPLRHHGDTEVDGLLDFAVNVFPEPRPAWLDRALHESLESAAYPDARLATTALERHLSRDGADVLPTAGAAEAFTLVARLRDWQHPVVVHPQFTEPHAALEQAGHRVHPVVCRPDFTLDPDAVPDEADLVVIGNPTNPTGVLHPATVIEGLLRPGRVVVVDEAFMDAVPGEAESLVRARHDGLVVVRSLTKHWSIPGVRAGYVAGDPTLVRDLARLQTPWSVAGTAVAAIVACTSEDAAAESEGRARAIGRWRDHLVAGLGERGIEHVPSSAPFVLARLGADRLFLREQGIAVRRCDTFPGLDPTWARIAVRPEPTTDLLLAALDRRTRL</sequence>
<dbReference type="SUPFAM" id="SSF52540">
    <property type="entry name" value="P-loop containing nucleoside triphosphate hydrolases"/>
    <property type="match status" value="1"/>
</dbReference>
<evidence type="ECO:0000256" key="1">
    <source>
        <dbReference type="ARBA" id="ARBA00001946"/>
    </source>
</evidence>
<dbReference type="Proteomes" id="UP000244867">
    <property type="component" value="Unassembled WGS sequence"/>
</dbReference>
<dbReference type="Pfam" id="PF07685">
    <property type="entry name" value="GATase_3"/>
    <property type="match status" value="1"/>
</dbReference>
<dbReference type="Pfam" id="PF00155">
    <property type="entry name" value="Aminotran_1_2"/>
    <property type="match status" value="1"/>
</dbReference>
<keyword evidence="6 7" id="KW-0315">Glutamine amidotransferase</keyword>
<evidence type="ECO:0000256" key="2">
    <source>
        <dbReference type="ARBA" id="ARBA00022598"/>
    </source>
</evidence>
<dbReference type="PROSITE" id="PS51274">
    <property type="entry name" value="GATASE_COBBQ"/>
    <property type="match status" value="1"/>
</dbReference>
<evidence type="ECO:0000313" key="11">
    <source>
        <dbReference type="EMBL" id="PUA80222.1"/>
    </source>
</evidence>
<dbReference type="InterPro" id="IPR027417">
    <property type="entry name" value="P-loop_NTPase"/>
</dbReference>
<dbReference type="SUPFAM" id="SSF53383">
    <property type="entry name" value="PLP-dependent transferases"/>
    <property type="match status" value="1"/>
</dbReference>
<dbReference type="SUPFAM" id="SSF52317">
    <property type="entry name" value="Class I glutamine amidotransferase-like"/>
    <property type="match status" value="1"/>
</dbReference>
<evidence type="ECO:0000313" key="12">
    <source>
        <dbReference type="Proteomes" id="UP000244867"/>
    </source>
</evidence>
<keyword evidence="5 7" id="KW-0460">Magnesium</keyword>
<dbReference type="InterPro" id="IPR002586">
    <property type="entry name" value="CobQ/CobB/MinD/ParA_Nub-bd_dom"/>
</dbReference>
<comment type="pathway">
    <text evidence="7">Cofactor biosynthesis; adenosylcobalamin biosynthesis; cob(II)yrinate a,c-diamide from precorrin-2 (aerobic route): step 9/10.</text>
</comment>
<dbReference type="PANTHER" id="PTHR43873">
    <property type="entry name" value="COBYRINATE A,C-DIAMIDE SYNTHASE"/>
    <property type="match status" value="1"/>
</dbReference>
<keyword evidence="3 7" id="KW-0547">Nucleotide-binding</keyword>
<feature type="domain" description="CobB/CobQ-like glutamine amidotransferase" evidence="10">
    <location>
        <begin position="257"/>
        <end position="432"/>
    </location>
</feature>
<feature type="active site" description="Nucleophile" evidence="7">
    <location>
        <position position="338"/>
    </location>
</feature>
<evidence type="ECO:0000256" key="7">
    <source>
        <dbReference type="HAMAP-Rule" id="MF_00027"/>
    </source>
</evidence>
<comment type="caution">
    <text evidence="11">The sequence shown here is derived from an EMBL/GenBank/DDBJ whole genome shotgun (WGS) entry which is preliminary data.</text>
</comment>
<dbReference type="EC" id="6.3.5.9" evidence="7"/>
<dbReference type="InterPro" id="IPR015422">
    <property type="entry name" value="PyrdxlP-dep_Trfase_small"/>
</dbReference>
<name>A0A2R7YV12_9ACTN</name>
<organism evidence="11 12">
    <name type="scientific">Nocardioides currus</name>
    <dbReference type="NCBI Taxonomy" id="2133958"/>
    <lineage>
        <taxon>Bacteria</taxon>
        <taxon>Bacillati</taxon>
        <taxon>Actinomycetota</taxon>
        <taxon>Actinomycetes</taxon>
        <taxon>Propionibacteriales</taxon>
        <taxon>Nocardioidaceae</taxon>
        <taxon>Nocardioides</taxon>
    </lineage>
</organism>
<feature type="site" description="Increases nucleophilicity of active site Cys" evidence="7">
    <location>
        <position position="426"/>
    </location>
</feature>
<feature type="domain" description="CobQ/CobB/MinD/ParA nucleotide binding" evidence="9">
    <location>
        <begin position="11"/>
        <end position="192"/>
    </location>
</feature>
<evidence type="ECO:0000256" key="6">
    <source>
        <dbReference type="ARBA" id="ARBA00022962"/>
    </source>
</evidence>
<dbReference type="Gene3D" id="3.90.1150.10">
    <property type="entry name" value="Aspartate Aminotransferase, domain 1"/>
    <property type="match status" value="1"/>
</dbReference>